<gene>
    <name evidence="2" type="ORF">DNFV4_03747</name>
</gene>
<evidence type="ECO:0000313" key="3">
    <source>
        <dbReference type="Proteomes" id="UP001179121"/>
    </source>
</evidence>
<proteinExistence type="predicted"/>
<dbReference type="RefSeq" id="WP_289270409.1">
    <property type="nucleotide sequence ID" value="NZ_OX365700.1"/>
</dbReference>
<name>A0AA86N280_9BACT</name>
<dbReference type="Gene3D" id="2.30.110.10">
    <property type="entry name" value="Electron Transport, Fmn-binding Protein, Chain A"/>
    <property type="match status" value="1"/>
</dbReference>
<dbReference type="InterPro" id="IPR012349">
    <property type="entry name" value="Split_barrel_FMN-bd"/>
</dbReference>
<dbReference type="PANTHER" id="PTHR40660">
    <property type="entry name" value="5'-PHOSPHATE OXIDASE PUTATIVE DOMAIN-CONTAINING PROTEIN-RELATED"/>
    <property type="match status" value="1"/>
</dbReference>
<dbReference type="InterPro" id="IPR011576">
    <property type="entry name" value="Pyridox_Oxase_N"/>
</dbReference>
<dbReference type="Pfam" id="PF01243">
    <property type="entry name" value="PNPOx_N"/>
    <property type="match status" value="1"/>
</dbReference>
<dbReference type="Proteomes" id="UP001179121">
    <property type="component" value="Chromosome"/>
</dbReference>
<organism evidence="2 3">
    <name type="scientific">Nitrospira tepida</name>
    <dbReference type="NCBI Taxonomy" id="2973512"/>
    <lineage>
        <taxon>Bacteria</taxon>
        <taxon>Pseudomonadati</taxon>
        <taxon>Nitrospirota</taxon>
        <taxon>Nitrospiria</taxon>
        <taxon>Nitrospirales</taxon>
        <taxon>Nitrospiraceae</taxon>
        <taxon>Nitrospira</taxon>
    </lineage>
</organism>
<evidence type="ECO:0000313" key="2">
    <source>
        <dbReference type="EMBL" id="CAI4033311.1"/>
    </source>
</evidence>
<feature type="domain" description="GAF" evidence="1">
    <location>
        <begin position="172"/>
        <end position="336"/>
    </location>
</feature>
<dbReference type="KEGG" id="nti:DNFV4_03747"/>
<dbReference type="InterPro" id="IPR029016">
    <property type="entry name" value="GAF-like_dom_sf"/>
</dbReference>
<dbReference type="SMART" id="SM00065">
    <property type="entry name" value="GAF"/>
    <property type="match status" value="1"/>
</dbReference>
<dbReference type="AlphaFoldDB" id="A0AA86N280"/>
<sequence>MGADTPSLESLWPCFQGMIPAAISTCSRDGIPNISFVSQVYYVDASHVAISFQFFNKTHRNISEHPYACIMFMDPRTLQAYRMRLHYERSESSGPLFESMSLQLQAIASHVGMSEVFRLRAADVYRVLEIERVAGFTRLPEPPPSERADPLFVSHELAALRVIVERINRAELLGDLLDGTLQLLDEFFGFRHALILIAEDKTRKLLTIASRGYPANGVGSEIGYGEGLIGTVALAKRGLRLAGLDHSLRYARAARDRADRLAGLDQISREIPLPGLQAACSQLAVPLQARGRLVGVLAVESRDPGAFQAKEETLLAIIGGQLAAGIDQLGRESEEAAPLEPGRPGRAQASPTATRIRSFCFFREDDCVFVDGEYLIRNVPGRILWRILRQYQDEGRTEFTNRALRMDGWLGLPELKDNLESRLILLRKRLEQKCPDIRLVPRGRGRFALETDVAIALSERSN</sequence>
<dbReference type="SUPFAM" id="SSF55781">
    <property type="entry name" value="GAF domain-like"/>
    <property type="match status" value="1"/>
</dbReference>
<protein>
    <submittedName>
        <fullName evidence="2">GAF domain-containing protein</fullName>
    </submittedName>
</protein>
<dbReference type="SUPFAM" id="SSF50475">
    <property type="entry name" value="FMN-binding split barrel"/>
    <property type="match status" value="1"/>
</dbReference>
<dbReference type="InterPro" id="IPR003018">
    <property type="entry name" value="GAF"/>
</dbReference>
<dbReference type="Pfam" id="PF13185">
    <property type="entry name" value="GAF_2"/>
    <property type="match status" value="1"/>
</dbReference>
<dbReference type="EMBL" id="OX365700">
    <property type="protein sequence ID" value="CAI4033311.1"/>
    <property type="molecule type" value="Genomic_DNA"/>
</dbReference>
<evidence type="ECO:0000259" key="1">
    <source>
        <dbReference type="SMART" id="SM00065"/>
    </source>
</evidence>
<dbReference type="PANTHER" id="PTHR40660:SF1">
    <property type="entry name" value="5'-PHOSPHATE OXIDASE PUTATIVE DOMAIN-CONTAINING PROTEIN-RELATED"/>
    <property type="match status" value="1"/>
</dbReference>
<dbReference type="Gene3D" id="3.30.450.40">
    <property type="match status" value="1"/>
</dbReference>
<keyword evidence="3" id="KW-1185">Reference proteome</keyword>
<accession>A0AA86N280</accession>
<reference evidence="2" key="1">
    <citation type="submission" date="2022-10" db="EMBL/GenBank/DDBJ databases">
        <authorList>
            <person name="Koch H."/>
        </authorList>
    </citation>
    <scope>NUCLEOTIDE SEQUENCE</scope>
    <source>
        <strain evidence="2">DNF</strain>
    </source>
</reference>